<accession>A0A0R3QC70</accession>
<dbReference type="WBParaSite" id="BTMF_0000395001-mRNA-1">
    <property type="protein sequence ID" value="BTMF_0000395001-mRNA-1"/>
    <property type="gene ID" value="BTMF_0000395001"/>
</dbReference>
<evidence type="ECO:0000313" key="1">
    <source>
        <dbReference type="WBParaSite" id="BTMF_0000395001-mRNA-1"/>
    </source>
</evidence>
<organism evidence="1">
    <name type="scientific">Brugia timori</name>
    <dbReference type="NCBI Taxonomy" id="42155"/>
    <lineage>
        <taxon>Eukaryota</taxon>
        <taxon>Metazoa</taxon>
        <taxon>Ecdysozoa</taxon>
        <taxon>Nematoda</taxon>
        <taxon>Chromadorea</taxon>
        <taxon>Rhabditida</taxon>
        <taxon>Spirurina</taxon>
        <taxon>Spiruromorpha</taxon>
        <taxon>Filarioidea</taxon>
        <taxon>Onchocercidae</taxon>
        <taxon>Brugia</taxon>
    </lineage>
</organism>
<protein>
    <submittedName>
        <fullName evidence="1">Transposase</fullName>
    </submittedName>
</protein>
<reference evidence="1" key="1">
    <citation type="submission" date="2017-02" db="UniProtKB">
        <authorList>
            <consortium name="WormBaseParasite"/>
        </authorList>
    </citation>
    <scope>IDENTIFICATION</scope>
</reference>
<dbReference type="AlphaFoldDB" id="A0A0R3QC70"/>
<proteinExistence type="predicted"/>
<name>A0A0R3QC70_9BILA</name>
<sequence length="44" mass="5166">LLFEVSKTFRISCFILRIIDGGTQNAKHLKTSTTYLKKKMKENY</sequence>